<name>A0ACB8T919_9AGAM</name>
<reference evidence="1" key="1">
    <citation type="submission" date="2021-03" db="EMBL/GenBank/DDBJ databases">
        <authorList>
            <consortium name="DOE Joint Genome Institute"/>
            <person name="Ahrendt S."/>
            <person name="Looney B.P."/>
            <person name="Miyauchi S."/>
            <person name="Morin E."/>
            <person name="Drula E."/>
            <person name="Courty P.E."/>
            <person name="Chicoki N."/>
            <person name="Fauchery L."/>
            <person name="Kohler A."/>
            <person name="Kuo A."/>
            <person name="Labutti K."/>
            <person name="Pangilinan J."/>
            <person name="Lipzen A."/>
            <person name="Riley R."/>
            <person name="Andreopoulos W."/>
            <person name="He G."/>
            <person name="Johnson J."/>
            <person name="Barry K.W."/>
            <person name="Grigoriev I.V."/>
            <person name="Nagy L."/>
            <person name="Hibbett D."/>
            <person name="Henrissat B."/>
            <person name="Matheny P.B."/>
            <person name="Labbe J."/>
            <person name="Martin F."/>
        </authorList>
    </citation>
    <scope>NUCLEOTIDE SEQUENCE</scope>
    <source>
        <strain evidence="1">HHB10654</strain>
    </source>
</reference>
<proteinExistence type="predicted"/>
<keyword evidence="2" id="KW-1185">Reference proteome</keyword>
<sequence>MLSAGLAYSGAPASSPRRLPPTSPIMFVPSFSDATGYMSMICWLGAQFPQVLENIRRQSVEGLALPFLANWLMGDVTNLIGCLLTHQLPFQTWLATYFCFVDISLLAQYFYYRKTATPTVAPFPHARARTTSSLTGRASLERGASHYRTLSVVAANVAAAAALAAQREEAGSTYAQTRWPRHSVDGLLDGGVARTEDEGDDDAFTAMADSFHSEGGRSSRRKHVSWSKERYPSAAGRITPGALSPVPPSLQITPQLDDSDSQARGRSLQRNEISNEGDEGDEATWQRNGEESQRRRSSRASKRGASMVFMGAWALFGIGALVNGRRSVAAESGIRLGSVLSDVEAPVANAVLPPPPAPIAVLPSAVVLAFDEPIYKEPPPGHEPPPTEEGPSMERVIGRISAWTCTTLYLTSRLPQIWKNFVRKSVEGLSMFLFIFAFLGNFFYVLSILSSPNMSGPEASAYLSETIPYLLGSGGTLVFDVTIVTQSFIYRQPTPRTRRGSVRASTHAEEEEGLMNADLNDVEEPNTPHRRRLTTPAEDGT</sequence>
<evidence type="ECO:0000313" key="2">
    <source>
        <dbReference type="Proteomes" id="UP000814140"/>
    </source>
</evidence>
<gene>
    <name evidence="1" type="ORF">BV25DRAFT_1679962</name>
</gene>
<accession>A0ACB8T919</accession>
<dbReference type="Proteomes" id="UP000814140">
    <property type="component" value="Unassembled WGS sequence"/>
</dbReference>
<comment type="caution">
    <text evidence="1">The sequence shown here is derived from an EMBL/GenBank/DDBJ whole genome shotgun (WGS) entry which is preliminary data.</text>
</comment>
<evidence type="ECO:0000313" key="1">
    <source>
        <dbReference type="EMBL" id="KAI0065409.1"/>
    </source>
</evidence>
<reference evidence="1" key="2">
    <citation type="journal article" date="2022" name="New Phytol.">
        <title>Evolutionary transition to the ectomycorrhizal habit in the genomes of a hyperdiverse lineage of mushroom-forming fungi.</title>
        <authorList>
            <person name="Looney B."/>
            <person name="Miyauchi S."/>
            <person name="Morin E."/>
            <person name="Drula E."/>
            <person name="Courty P.E."/>
            <person name="Kohler A."/>
            <person name="Kuo A."/>
            <person name="LaButti K."/>
            <person name="Pangilinan J."/>
            <person name="Lipzen A."/>
            <person name="Riley R."/>
            <person name="Andreopoulos W."/>
            <person name="He G."/>
            <person name="Johnson J."/>
            <person name="Nolan M."/>
            <person name="Tritt A."/>
            <person name="Barry K.W."/>
            <person name="Grigoriev I.V."/>
            <person name="Nagy L.G."/>
            <person name="Hibbett D."/>
            <person name="Henrissat B."/>
            <person name="Matheny P.B."/>
            <person name="Labbe J."/>
            <person name="Martin F.M."/>
        </authorList>
    </citation>
    <scope>NUCLEOTIDE SEQUENCE</scope>
    <source>
        <strain evidence="1">HHB10654</strain>
    </source>
</reference>
<protein>
    <submittedName>
        <fullName evidence="1">Uncharacterized protein</fullName>
    </submittedName>
</protein>
<dbReference type="EMBL" id="MU277195">
    <property type="protein sequence ID" value="KAI0065409.1"/>
    <property type="molecule type" value="Genomic_DNA"/>
</dbReference>
<organism evidence="1 2">
    <name type="scientific">Artomyces pyxidatus</name>
    <dbReference type="NCBI Taxonomy" id="48021"/>
    <lineage>
        <taxon>Eukaryota</taxon>
        <taxon>Fungi</taxon>
        <taxon>Dikarya</taxon>
        <taxon>Basidiomycota</taxon>
        <taxon>Agaricomycotina</taxon>
        <taxon>Agaricomycetes</taxon>
        <taxon>Russulales</taxon>
        <taxon>Auriscalpiaceae</taxon>
        <taxon>Artomyces</taxon>
    </lineage>
</organism>